<feature type="compositionally biased region" description="Basic and acidic residues" evidence="1">
    <location>
        <begin position="155"/>
        <end position="177"/>
    </location>
</feature>
<reference evidence="3" key="1">
    <citation type="journal article" date="2021" name="Sci. Rep.">
        <title>Diploid genomic architecture of Nitzschia inconspicua, an elite biomass production diatom.</title>
        <authorList>
            <person name="Oliver A."/>
            <person name="Podell S."/>
            <person name="Pinowska A."/>
            <person name="Traller J.C."/>
            <person name="Smith S.R."/>
            <person name="McClure R."/>
            <person name="Beliaev A."/>
            <person name="Bohutskyi P."/>
            <person name="Hill E.A."/>
            <person name="Rabines A."/>
            <person name="Zheng H."/>
            <person name="Allen L.Z."/>
            <person name="Kuo A."/>
            <person name="Grigoriev I.V."/>
            <person name="Allen A.E."/>
            <person name="Hazlebeck D."/>
            <person name="Allen E.E."/>
        </authorList>
    </citation>
    <scope>NUCLEOTIDE SEQUENCE</scope>
    <source>
        <strain evidence="3">Hildebrandi</strain>
    </source>
</reference>
<dbReference type="EMBL" id="JAGRRH010000019">
    <property type="protein sequence ID" value="KAG7349809.1"/>
    <property type="molecule type" value="Genomic_DNA"/>
</dbReference>
<proteinExistence type="predicted"/>
<feature type="region of interest" description="Disordered" evidence="1">
    <location>
        <begin position="473"/>
        <end position="507"/>
    </location>
</feature>
<reference evidence="3" key="2">
    <citation type="submission" date="2021-04" db="EMBL/GenBank/DDBJ databases">
        <authorList>
            <person name="Podell S."/>
        </authorList>
    </citation>
    <scope>NUCLEOTIDE SEQUENCE</scope>
    <source>
        <strain evidence="3">Hildebrandi</strain>
    </source>
</reference>
<name>A0A9K3KUY1_9STRA</name>
<evidence type="ECO:0000256" key="1">
    <source>
        <dbReference type="SAM" id="MobiDB-lite"/>
    </source>
</evidence>
<dbReference type="AlphaFoldDB" id="A0A9K3KUY1"/>
<keyword evidence="2" id="KW-1133">Transmembrane helix</keyword>
<keyword evidence="2" id="KW-0812">Transmembrane</keyword>
<accession>A0A9K3KUY1</accession>
<keyword evidence="4" id="KW-1185">Reference proteome</keyword>
<gene>
    <name evidence="3" type="ORF">IV203_012406</name>
</gene>
<feature type="transmembrane region" description="Helical" evidence="2">
    <location>
        <begin position="62"/>
        <end position="81"/>
    </location>
</feature>
<feature type="region of interest" description="Disordered" evidence="1">
    <location>
        <begin position="202"/>
        <end position="253"/>
    </location>
</feature>
<comment type="caution">
    <text evidence="3">The sequence shown here is derived from an EMBL/GenBank/DDBJ whole genome shotgun (WGS) entry which is preliminary data.</text>
</comment>
<sequence length="734" mass="85119">MRIRFSKLTVETEFVVMPPSPNSRAMPPIEFSRKGKRRRDGVFGCCFRRDNTDIDKGKRTTWFLLTRIFALAALAASLRFFQLQGQLTQQLRRGDAKRLAKMMDVPVELRQLLDEQKKKDKKATTSFNDPKSQKDSARRKESESNKKKSKNQKVSRSENASKKVESQPSKEKEIKTKVETKKPLVDKKAEVIKKKLLTATSTTAGATNKSSVTRDSLKATSSSATSKTQKAASGEETTKKKDRSGLRPKKHLNSSVSLGLVSYNEAISPQSATNNVPVKPAIRVQDITNNSISTRPMIASSKLLSSNESVVNASNIINKASRNLSHYLSSGDRLLEDIIPGYKEHDPTEWQYPPPPCGNFKCFFPSQHYPEVGYTVGQLARRIISYTPSVLLETYELVQRLSKQIAEHPYNLPPMMHLYHPEYPPVIVPYNNSKYLYYFMKQEYELAESINNGTATIRATQLQAAETERYTMGKNSTLRPEPKEQWSVRHHSNGNEEYSNDKGGDDEVVDRTNITSSEMTSNATDIKIPFSFRSKKFFKRDFYIQVLWKIPYNSFLYYYQQQNRYRQKNINLTMEWLESMDVLLERQHQSNNQSLTQREMALADIAYWYDFDQTLYHYINQTIVLLQIDPTLSTDFQVAIDPQGRIWHFDMDRGLGHDLFNKTDQEYRRKKMKVYALDRIPRDLKQWYAVVQKYVKRKVESLMPEQEKKKLLSEEQYKEWKARMRRSKSQEQSK</sequence>
<feature type="compositionally biased region" description="Low complexity" evidence="1">
    <location>
        <begin position="202"/>
        <end position="211"/>
    </location>
</feature>
<feature type="compositionally biased region" description="Basic and acidic residues" evidence="1">
    <location>
        <begin position="131"/>
        <end position="146"/>
    </location>
</feature>
<feature type="region of interest" description="Disordered" evidence="1">
    <location>
        <begin position="114"/>
        <end position="177"/>
    </location>
</feature>
<feature type="compositionally biased region" description="Low complexity" evidence="1">
    <location>
        <begin position="218"/>
        <end position="232"/>
    </location>
</feature>
<evidence type="ECO:0000256" key="2">
    <source>
        <dbReference type="SAM" id="Phobius"/>
    </source>
</evidence>
<dbReference type="Proteomes" id="UP000693970">
    <property type="component" value="Unassembled WGS sequence"/>
</dbReference>
<evidence type="ECO:0000313" key="3">
    <source>
        <dbReference type="EMBL" id="KAG7349809.1"/>
    </source>
</evidence>
<organism evidence="3 4">
    <name type="scientific">Nitzschia inconspicua</name>
    <dbReference type="NCBI Taxonomy" id="303405"/>
    <lineage>
        <taxon>Eukaryota</taxon>
        <taxon>Sar</taxon>
        <taxon>Stramenopiles</taxon>
        <taxon>Ochrophyta</taxon>
        <taxon>Bacillariophyta</taxon>
        <taxon>Bacillariophyceae</taxon>
        <taxon>Bacillariophycidae</taxon>
        <taxon>Bacillariales</taxon>
        <taxon>Bacillariaceae</taxon>
        <taxon>Nitzschia</taxon>
    </lineage>
</organism>
<keyword evidence="2" id="KW-0472">Membrane</keyword>
<feature type="compositionally biased region" description="Basic and acidic residues" evidence="1">
    <location>
        <begin position="236"/>
        <end position="245"/>
    </location>
</feature>
<protein>
    <submittedName>
        <fullName evidence="3">Uncharacterized protein</fullName>
    </submittedName>
</protein>
<evidence type="ECO:0000313" key="4">
    <source>
        <dbReference type="Proteomes" id="UP000693970"/>
    </source>
</evidence>